<feature type="transmembrane region" description="Helical" evidence="2">
    <location>
        <begin position="121"/>
        <end position="140"/>
    </location>
</feature>
<keyword evidence="2" id="KW-1133">Transmembrane helix</keyword>
<gene>
    <name evidence="3" type="ORF">GCM10009854_29030</name>
</gene>
<organism evidence="3 4">
    <name type="scientific">Saccharopolyspora halophila</name>
    <dbReference type="NCBI Taxonomy" id="405551"/>
    <lineage>
        <taxon>Bacteria</taxon>
        <taxon>Bacillati</taxon>
        <taxon>Actinomycetota</taxon>
        <taxon>Actinomycetes</taxon>
        <taxon>Pseudonocardiales</taxon>
        <taxon>Pseudonocardiaceae</taxon>
        <taxon>Saccharopolyspora</taxon>
    </lineage>
</organism>
<feature type="transmembrane region" description="Helical" evidence="2">
    <location>
        <begin position="75"/>
        <end position="92"/>
    </location>
</feature>
<feature type="transmembrane region" description="Helical" evidence="2">
    <location>
        <begin position="160"/>
        <end position="179"/>
    </location>
</feature>
<feature type="transmembrane region" description="Helical" evidence="2">
    <location>
        <begin position="45"/>
        <end position="63"/>
    </location>
</feature>
<evidence type="ECO:0008006" key="5">
    <source>
        <dbReference type="Google" id="ProtNLM"/>
    </source>
</evidence>
<comment type="caution">
    <text evidence="3">The sequence shown here is derived from an EMBL/GenBank/DDBJ whole genome shotgun (WGS) entry which is preliminary data.</text>
</comment>
<feature type="region of interest" description="Disordered" evidence="1">
    <location>
        <begin position="193"/>
        <end position="214"/>
    </location>
</feature>
<evidence type="ECO:0000256" key="1">
    <source>
        <dbReference type="SAM" id="MobiDB-lite"/>
    </source>
</evidence>
<reference evidence="3 4" key="1">
    <citation type="journal article" date="2019" name="Int. J. Syst. Evol. Microbiol.">
        <title>The Global Catalogue of Microorganisms (GCM) 10K type strain sequencing project: providing services to taxonomists for standard genome sequencing and annotation.</title>
        <authorList>
            <consortium name="The Broad Institute Genomics Platform"/>
            <consortium name="The Broad Institute Genome Sequencing Center for Infectious Disease"/>
            <person name="Wu L."/>
            <person name="Ma J."/>
        </authorList>
    </citation>
    <scope>NUCLEOTIDE SEQUENCE [LARGE SCALE GENOMIC DNA]</scope>
    <source>
        <strain evidence="3 4">JCM 16221</strain>
    </source>
</reference>
<dbReference type="EMBL" id="BAAARA010000008">
    <property type="protein sequence ID" value="GAA2349603.1"/>
    <property type="molecule type" value="Genomic_DNA"/>
</dbReference>
<keyword evidence="4" id="KW-1185">Reference proteome</keyword>
<protein>
    <recommendedName>
        <fullName evidence="5">Rod shape-determining protein MreD</fullName>
    </recommendedName>
</protein>
<proteinExistence type="predicted"/>
<evidence type="ECO:0000313" key="3">
    <source>
        <dbReference type="EMBL" id="GAA2349603.1"/>
    </source>
</evidence>
<dbReference type="Proteomes" id="UP001501218">
    <property type="component" value="Unassembled WGS sequence"/>
</dbReference>
<sequence length="214" mass="22691">MRTQRVEVVRLCRVALQRPRWQQVVAFVVSSWTLAWILGHYVAAVGAPTALGVLGGFGSRVGFVDGRWADQLAVAWHEGGGALVVLGGLLWAATTERGQAPALLGWVAVMLGAERVGYRPAILFALATMIGFVAVLWAAAQLARHFGFTTLLPPDVLRAGVTAAALSAVVPLFAPMLFLSRLGRPYLTRGPRVIPSARSGDDPVAEESPRSSAG</sequence>
<evidence type="ECO:0000256" key="2">
    <source>
        <dbReference type="SAM" id="Phobius"/>
    </source>
</evidence>
<keyword evidence="2" id="KW-0812">Transmembrane</keyword>
<keyword evidence="2" id="KW-0472">Membrane</keyword>
<evidence type="ECO:0000313" key="4">
    <source>
        <dbReference type="Proteomes" id="UP001501218"/>
    </source>
</evidence>
<dbReference type="RefSeq" id="WP_344131679.1">
    <property type="nucleotide sequence ID" value="NZ_BAAARA010000008.1"/>
</dbReference>
<name>A0ABN3GEH3_9PSEU</name>
<accession>A0ABN3GEH3</accession>